<feature type="region of interest" description="Disordered" evidence="4">
    <location>
        <begin position="91"/>
        <end position="110"/>
    </location>
</feature>
<protein>
    <recommendedName>
        <fullName evidence="5">Glycosyltransferase 61 catalytic domain-containing protein</fullName>
    </recommendedName>
</protein>
<name>A0ABP1APB8_9BRYO</name>
<dbReference type="PANTHER" id="PTHR20961">
    <property type="entry name" value="GLYCOSYLTRANSFERASE"/>
    <property type="match status" value="1"/>
</dbReference>
<evidence type="ECO:0000256" key="1">
    <source>
        <dbReference type="ARBA" id="ARBA00022676"/>
    </source>
</evidence>
<dbReference type="InterPro" id="IPR007657">
    <property type="entry name" value="Glycosyltransferase_61"/>
</dbReference>
<dbReference type="Pfam" id="PF04577">
    <property type="entry name" value="Glyco_transf_61"/>
    <property type="match status" value="1"/>
</dbReference>
<accession>A0ABP1APB8</accession>
<keyword evidence="7" id="KW-1185">Reference proteome</keyword>
<evidence type="ECO:0000256" key="4">
    <source>
        <dbReference type="SAM" id="MobiDB-lite"/>
    </source>
</evidence>
<dbReference type="EMBL" id="OZ023715">
    <property type="protein sequence ID" value="CAK9864343.1"/>
    <property type="molecule type" value="Genomic_DNA"/>
</dbReference>
<evidence type="ECO:0000259" key="5">
    <source>
        <dbReference type="Pfam" id="PF04577"/>
    </source>
</evidence>
<keyword evidence="2" id="KW-0808">Transferase</keyword>
<dbReference type="InterPro" id="IPR049625">
    <property type="entry name" value="Glyco_transf_61_cat"/>
</dbReference>
<feature type="domain" description="Glycosyltransferase 61 catalytic" evidence="5">
    <location>
        <begin position="176"/>
        <end position="392"/>
    </location>
</feature>
<gene>
    <name evidence="6" type="ORF">CSSPJE1EN2_LOCUS7338</name>
</gene>
<evidence type="ECO:0000313" key="7">
    <source>
        <dbReference type="Proteomes" id="UP001497522"/>
    </source>
</evidence>
<evidence type="ECO:0000313" key="6">
    <source>
        <dbReference type="EMBL" id="CAK9864343.1"/>
    </source>
</evidence>
<proteinExistence type="predicted"/>
<organism evidence="6 7">
    <name type="scientific">Sphagnum jensenii</name>
    <dbReference type="NCBI Taxonomy" id="128206"/>
    <lineage>
        <taxon>Eukaryota</taxon>
        <taxon>Viridiplantae</taxon>
        <taxon>Streptophyta</taxon>
        <taxon>Embryophyta</taxon>
        <taxon>Bryophyta</taxon>
        <taxon>Sphagnophytina</taxon>
        <taxon>Sphagnopsida</taxon>
        <taxon>Sphagnales</taxon>
        <taxon>Sphagnaceae</taxon>
        <taxon>Sphagnum</taxon>
    </lineage>
</organism>
<keyword evidence="3" id="KW-0325">Glycoprotein</keyword>
<dbReference type="PANTHER" id="PTHR20961:SF140">
    <property type="entry name" value="GLYCOSYLTRANSFERASE"/>
    <property type="match status" value="1"/>
</dbReference>
<keyword evidence="1" id="KW-0328">Glycosyltransferase</keyword>
<evidence type="ECO:0000256" key="3">
    <source>
        <dbReference type="ARBA" id="ARBA00023180"/>
    </source>
</evidence>
<reference evidence="6" key="1">
    <citation type="submission" date="2024-03" db="EMBL/GenBank/DDBJ databases">
        <authorList>
            <consortium name="ELIXIR-Norway"/>
            <consortium name="Elixir Norway"/>
        </authorList>
    </citation>
    <scope>NUCLEOTIDE SEQUENCE</scope>
</reference>
<sequence>MHHPMCDEVGKMRRPRRRTVMRDVRVWLTGCLMYVPQRLHFGGSGGSSAQFQFARALLAFLLFCLAFEWLFSTPSLPRSLSRSLVSPQSACGKGENNYQQDHHHHHHHHGRHYSLQNSSFCIGDWTSDCFPRVQGICFSSDKVRICGKQPNHGVGQKQQELPRFMRFNGEQLTVPVVKASCDKGWHWISGLSLVADQRFLPEGKPNPHHEAEKLIPALLLAQRYKGPNVSLHWFAAKSDVSVWAQGFLDAFNLLDKVRYHVLPSRTDDSICFEDAVLFSGPTQVCYIPDMETNAWLRACVLNHCSIPSVNASWPVTQAVIMDRNKGPRQLANKHEIGDLLGKILQVPVKHRLAGTGSFCDQVQEVSQDDFFVVPHGSQNVNFLFARPGAIVIEVFPYLFYNDALHNFTHATGIEVHPLMGLLPPGNMMMRFYSMFGWDICYNHVRWCKNYARRQAIYGDRFKLEQIIQSIQSQRSHGLN</sequence>
<evidence type="ECO:0000256" key="2">
    <source>
        <dbReference type="ARBA" id="ARBA00022679"/>
    </source>
</evidence>
<dbReference type="Proteomes" id="UP001497522">
    <property type="component" value="Chromosome 14"/>
</dbReference>